<dbReference type="eggNOG" id="ENOG502SDGY">
    <property type="taxonomic scope" value="Eukaryota"/>
</dbReference>
<dbReference type="PANTHER" id="PTHR28139">
    <property type="entry name" value="UPF0768 PROTEIN YBL029C-A"/>
    <property type="match status" value="1"/>
</dbReference>
<accession>E9ECN0</accession>
<evidence type="ECO:0000313" key="2">
    <source>
        <dbReference type="EMBL" id="EFY86324.1"/>
    </source>
</evidence>
<protein>
    <submittedName>
        <fullName evidence="2">Rhodopsin family protein</fullName>
    </submittedName>
</protein>
<dbReference type="AlphaFoldDB" id="E9ECN0"/>
<dbReference type="EMBL" id="GL698550">
    <property type="protein sequence ID" value="EFY86324.1"/>
    <property type="molecule type" value="Genomic_DNA"/>
</dbReference>
<dbReference type="PANTHER" id="PTHR28139:SF1">
    <property type="entry name" value="UPF0768 PROTEIN YBL029C-A"/>
    <property type="match status" value="1"/>
</dbReference>
<name>E9ECN0_METAQ</name>
<dbReference type="HOGENOM" id="CLU_115926_0_1_1"/>
<feature type="region of interest" description="Disordered" evidence="1">
    <location>
        <begin position="82"/>
        <end position="112"/>
    </location>
</feature>
<organism evidence="3">
    <name type="scientific">Metarhizium acridum (strain CQMa 102)</name>
    <dbReference type="NCBI Taxonomy" id="655827"/>
    <lineage>
        <taxon>Eukaryota</taxon>
        <taxon>Fungi</taxon>
        <taxon>Dikarya</taxon>
        <taxon>Ascomycota</taxon>
        <taxon>Pezizomycotina</taxon>
        <taxon>Sordariomycetes</taxon>
        <taxon>Hypocreomycetidae</taxon>
        <taxon>Hypocreales</taxon>
        <taxon>Clavicipitaceae</taxon>
        <taxon>Metarhizium</taxon>
    </lineage>
</organism>
<dbReference type="Proteomes" id="UP000002499">
    <property type="component" value="Unassembled WGS sequence"/>
</dbReference>
<feature type="compositionally biased region" description="Gly residues" evidence="1">
    <location>
        <begin position="88"/>
        <end position="99"/>
    </location>
</feature>
<dbReference type="FunCoup" id="E9ECN0">
    <property type="interactions" value="33"/>
</dbReference>
<evidence type="ECO:0000256" key="1">
    <source>
        <dbReference type="SAM" id="MobiDB-lite"/>
    </source>
</evidence>
<gene>
    <name evidence="2" type="ORF">MAC_07628</name>
</gene>
<dbReference type="InParanoid" id="E9ECN0"/>
<evidence type="ECO:0000313" key="3">
    <source>
        <dbReference type="Proteomes" id="UP000002499"/>
    </source>
</evidence>
<reference evidence="2 3" key="1">
    <citation type="journal article" date="2011" name="PLoS Genet.">
        <title>Genome sequencing and comparative transcriptomics of the model entomopathogenic fungi Metarhizium anisopliae and M. acridum.</title>
        <authorList>
            <person name="Gao Q."/>
            <person name="Jin K."/>
            <person name="Ying S.H."/>
            <person name="Zhang Y."/>
            <person name="Xiao G."/>
            <person name="Shang Y."/>
            <person name="Duan Z."/>
            <person name="Hu X."/>
            <person name="Xie X.Q."/>
            <person name="Zhou G."/>
            <person name="Peng G."/>
            <person name="Luo Z."/>
            <person name="Huang W."/>
            <person name="Wang B."/>
            <person name="Fang W."/>
            <person name="Wang S."/>
            <person name="Zhong Y."/>
            <person name="Ma L.J."/>
            <person name="St Leger R.J."/>
            <person name="Zhao G.P."/>
            <person name="Pei Y."/>
            <person name="Feng M.G."/>
            <person name="Xia Y."/>
            <person name="Wang C."/>
        </authorList>
    </citation>
    <scope>NUCLEOTIDE SEQUENCE [LARGE SCALE GENOMIC DNA]</scope>
    <source>
        <strain evidence="2 3">CQMa 102</strain>
    </source>
</reference>
<sequence length="112" mass="12383">MFFFFICGEHTFRSEIPGYEGMVCQCHHCGNMAAHVVKSRPFFTFCFVSLQPIIPFTISGYKDVTCNICHFQQPLENRPDVMAMANRGSGGANQGGGQYGPPPPQGGQQRYG</sequence>
<dbReference type="STRING" id="655827.E9ECN0"/>
<dbReference type="OrthoDB" id="5545479at2759"/>
<dbReference type="OMA" id="QNCGNFS"/>
<proteinExistence type="predicted"/>
<keyword evidence="3" id="KW-1185">Reference proteome</keyword>